<feature type="region of interest" description="Disordered" evidence="2">
    <location>
        <begin position="292"/>
        <end position="321"/>
    </location>
</feature>
<sequence length="547" mass="59785">MAAPPSPSTDYFSGRSSTRTRPGPTVLPPQSRLAATPGSPRTPLLGRSISSQFGSPGSFRTEQEDLIIYELGARHLSAGFAGEGRPRCILRFCPGMGRRVGDYRGLQAGYKSDGQRGSKDKGWGEEYELYRTDVRQLDLGLVEDKLERAVRQIHADYLQLDTKPRKAVLAVPSLLPTPLLEVALKVLFDHYTQPPSIVILTTPILACVSAGLRNGLVVDIGWEETVVTAVGEYKEIYQRRSVRAGKVLGQEMASVLEKLVGDGHDGRDDDMRIPFRHAEDIVERMGWCRPRRATTSDADPATTTSKKKIPLPTSSSSPIEIPAETLSNPPETIFFAPSTNLTDHDDNELPLQNLAHAVLLHLPLDLRSLCLSRIILTGGVSALPGLKQRFLSELHALIRERGWDPVASYGSARAAFMTKMEKRLPSRTKPPDANSPPSTALTHSPTNPTKRSSLTSTADHNTASSMPAHARPHDDLMDPRSLQAEKNHAIGRYRTEAETKNAVRGVETLGAWAGASLVASLRIKGVHEVEREEWVKYGLRGGGGGVY</sequence>
<comment type="caution">
    <text evidence="3">The sequence shown here is derived from an EMBL/GenBank/DDBJ whole genome shotgun (WGS) entry which is preliminary data.</text>
</comment>
<keyword evidence="4" id="KW-1185">Reference proteome</keyword>
<feature type="compositionally biased region" description="Polar residues" evidence="2">
    <location>
        <begin position="8"/>
        <end position="20"/>
    </location>
</feature>
<evidence type="ECO:0000256" key="2">
    <source>
        <dbReference type="SAM" id="MobiDB-lite"/>
    </source>
</evidence>
<evidence type="ECO:0000313" key="4">
    <source>
        <dbReference type="Proteomes" id="UP001274830"/>
    </source>
</evidence>
<feature type="compositionally biased region" description="Polar residues" evidence="2">
    <location>
        <begin position="48"/>
        <end position="57"/>
    </location>
</feature>
<feature type="region of interest" description="Disordered" evidence="2">
    <location>
        <begin position="1"/>
        <end position="57"/>
    </location>
</feature>
<dbReference type="AlphaFoldDB" id="A0AAE0TML5"/>
<reference evidence="3" key="1">
    <citation type="submission" date="2023-07" db="EMBL/GenBank/DDBJ databases">
        <title>Black Yeasts Isolated from many extreme environments.</title>
        <authorList>
            <person name="Coleine C."/>
            <person name="Stajich J.E."/>
            <person name="Selbmann L."/>
        </authorList>
    </citation>
    <scope>NUCLEOTIDE SEQUENCE</scope>
    <source>
        <strain evidence="3">CCFEE 5485</strain>
    </source>
</reference>
<dbReference type="SMART" id="SM00268">
    <property type="entry name" value="ACTIN"/>
    <property type="match status" value="1"/>
</dbReference>
<protein>
    <recommendedName>
        <fullName evidence="5">Actin-like ATPase domain-containing protein</fullName>
    </recommendedName>
</protein>
<proteinExistence type="inferred from homology"/>
<feature type="compositionally biased region" description="Low complexity" evidence="2">
    <location>
        <begin position="293"/>
        <end position="304"/>
    </location>
</feature>
<dbReference type="EMBL" id="JAUTXT010000059">
    <property type="protein sequence ID" value="KAK3670305.1"/>
    <property type="molecule type" value="Genomic_DNA"/>
</dbReference>
<evidence type="ECO:0008006" key="5">
    <source>
        <dbReference type="Google" id="ProtNLM"/>
    </source>
</evidence>
<evidence type="ECO:0000313" key="3">
    <source>
        <dbReference type="EMBL" id="KAK3670305.1"/>
    </source>
</evidence>
<comment type="similarity">
    <text evidence="1">Belongs to the actin family.</text>
</comment>
<gene>
    <name evidence="3" type="ORF">LTR78_009859</name>
</gene>
<dbReference type="Proteomes" id="UP001274830">
    <property type="component" value="Unassembled WGS sequence"/>
</dbReference>
<feature type="compositionally biased region" description="Polar residues" evidence="2">
    <location>
        <begin position="435"/>
        <end position="465"/>
    </location>
</feature>
<name>A0AAE0TML5_9PEZI</name>
<dbReference type="PANTHER" id="PTHR11937">
    <property type="entry name" value="ACTIN"/>
    <property type="match status" value="1"/>
</dbReference>
<organism evidence="3 4">
    <name type="scientific">Recurvomyces mirabilis</name>
    <dbReference type="NCBI Taxonomy" id="574656"/>
    <lineage>
        <taxon>Eukaryota</taxon>
        <taxon>Fungi</taxon>
        <taxon>Dikarya</taxon>
        <taxon>Ascomycota</taxon>
        <taxon>Pezizomycotina</taxon>
        <taxon>Dothideomycetes</taxon>
        <taxon>Dothideomycetidae</taxon>
        <taxon>Mycosphaerellales</taxon>
        <taxon>Teratosphaeriaceae</taxon>
        <taxon>Recurvomyces</taxon>
    </lineage>
</organism>
<accession>A0AAE0TML5</accession>
<dbReference type="InterPro" id="IPR043129">
    <property type="entry name" value="ATPase_NBD"/>
</dbReference>
<feature type="region of interest" description="Disordered" evidence="2">
    <location>
        <begin position="422"/>
        <end position="478"/>
    </location>
</feature>
<dbReference type="Gene3D" id="3.30.420.40">
    <property type="match status" value="2"/>
</dbReference>
<dbReference type="SUPFAM" id="SSF53067">
    <property type="entry name" value="Actin-like ATPase domain"/>
    <property type="match status" value="2"/>
</dbReference>
<evidence type="ECO:0000256" key="1">
    <source>
        <dbReference type="RuleBase" id="RU000487"/>
    </source>
</evidence>
<dbReference type="Gene3D" id="3.90.640.10">
    <property type="entry name" value="Actin, Chain A, domain 4"/>
    <property type="match status" value="1"/>
</dbReference>
<dbReference type="Pfam" id="PF00022">
    <property type="entry name" value="Actin"/>
    <property type="match status" value="1"/>
</dbReference>
<dbReference type="InterPro" id="IPR004000">
    <property type="entry name" value="Actin"/>
</dbReference>